<dbReference type="GO" id="GO:0061665">
    <property type="term" value="F:SUMO ligase activity"/>
    <property type="evidence" value="ECO:0007669"/>
    <property type="project" value="TreeGrafter"/>
</dbReference>
<evidence type="ECO:0000256" key="2">
    <source>
        <dbReference type="ARBA" id="ARBA00022771"/>
    </source>
</evidence>
<dbReference type="Pfam" id="PF02891">
    <property type="entry name" value="zf-MIZ"/>
    <property type="match status" value="1"/>
</dbReference>
<dbReference type="GO" id="GO:0016925">
    <property type="term" value="P:protein sumoylation"/>
    <property type="evidence" value="ECO:0007669"/>
    <property type="project" value="TreeGrafter"/>
</dbReference>
<proteinExistence type="predicted"/>
<keyword evidence="7" id="KW-1185">Reference proteome</keyword>
<keyword evidence="3" id="KW-0862">Zinc</keyword>
<dbReference type="AlphaFoldDB" id="A0A0B1P7J9"/>
<reference evidence="6 7" key="1">
    <citation type="journal article" date="2014" name="BMC Genomics">
        <title>Adaptive genomic structural variation in the grape powdery mildew pathogen, Erysiphe necator.</title>
        <authorList>
            <person name="Jones L."/>
            <person name="Riaz S."/>
            <person name="Morales-Cruz A."/>
            <person name="Amrine K.C."/>
            <person name="McGuire B."/>
            <person name="Gubler W.D."/>
            <person name="Walker M.A."/>
            <person name="Cantu D."/>
        </authorList>
    </citation>
    <scope>NUCLEOTIDE SEQUENCE [LARGE SCALE GENOMIC DNA]</scope>
    <source>
        <strain evidence="7">c</strain>
    </source>
</reference>
<sequence>MTNNNSHLISHVSPISVQTTLYDQPHSSKIKDDINLYHQTGILNRNIVPPLNWVHPASMMGVKRPELNALHQAHLRSPYLVPAVLLPRTKKENSVFKYYQAIKDFALYPSILSLCSILNFEFSVSEAEIIKIPLDSISCNGSICSREFQQGTLQYRLRCVEISSSETSILGNEWMVKDTTWPENICLDINSRHLEIRRKIHHGKDLPIDITQHVLKNGIDSPNRVTVSIIQDRNKVEVHNYFLAVEVIEILEHSQILDMCQKTNRLPVSHTLEMIKKSLAPSLIDKDDGFEMVISHISINLADPFTTRTFEIPVRGKYCLHRECFDLETYLNTRISKPNRKNQPCMVDVWKCPLCGNDARPWQLQIDGYLESIRTELVEQGNLDVVKSIRVEPDGKWYPKIEKRKSFTSSIEQNSLNNDSNTSLQESLKFKRPIEVIVLEDD</sequence>
<keyword evidence="1" id="KW-0479">Metal-binding</keyword>
<dbReference type="PROSITE" id="PS51044">
    <property type="entry name" value="ZF_SP_RING"/>
    <property type="match status" value="1"/>
</dbReference>
<keyword evidence="2 4" id="KW-0863">Zinc-finger</keyword>
<evidence type="ECO:0000256" key="4">
    <source>
        <dbReference type="PROSITE-ProRule" id="PRU00452"/>
    </source>
</evidence>
<name>A0A0B1P7J9_UNCNE</name>
<feature type="domain" description="SP-RING-type" evidence="5">
    <location>
        <begin position="286"/>
        <end position="379"/>
    </location>
</feature>
<dbReference type="Proteomes" id="UP000030854">
    <property type="component" value="Unassembled WGS sequence"/>
</dbReference>
<accession>A0A0B1P7J9</accession>
<dbReference type="STRING" id="52586.A0A0B1P7J9"/>
<evidence type="ECO:0000259" key="5">
    <source>
        <dbReference type="PROSITE" id="PS51044"/>
    </source>
</evidence>
<gene>
    <name evidence="6" type="ORF">EV44_g5015</name>
</gene>
<evidence type="ECO:0000313" key="7">
    <source>
        <dbReference type="Proteomes" id="UP000030854"/>
    </source>
</evidence>
<dbReference type="InterPro" id="IPR004181">
    <property type="entry name" value="Znf_MIZ"/>
</dbReference>
<dbReference type="OMA" id="IIVQDET"/>
<evidence type="ECO:0000256" key="3">
    <source>
        <dbReference type="ARBA" id="ARBA00022833"/>
    </source>
</evidence>
<dbReference type="Gene3D" id="3.30.40.10">
    <property type="entry name" value="Zinc/RING finger domain, C3HC4 (zinc finger)"/>
    <property type="match status" value="1"/>
</dbReference>
<dbReference type="GO" id="GO:0000785">
    <property type="term" value="C:chromatin"/>
    <property type="evidence" value="ECO:0007669"/>
    <property type="project" value="TreeGrafter"/>
</dbReference>
<dbReference type="PANTHER" id="PTHR10782:SF4">
    <property type="entry name" value="TONALLI, ISOFORM E"/>
    <property type="match status" value="1"/>
</dbReference>
<comment type="caution">
    <text evidence="6">The sequence shown here is derived from an EMBL/GenBank/DDBJ whole genome shotgun (WGS) entry which is preliminary data.</text>
</comment>
<protein>
    <submittedName>
        <fullName evidence="6">Putative miz zinc finger domain protein</fullName>
    </submittedName>
</protein>
<organism evidence="6 7">
    <name type="scientific">Uncinula necator</name>
    <name type="common">Grape powdery mildew</name>
    <dbReference type="NCBI Taxonomy" id="52586"/>
    <lineage>
        <taxon>Eukaryota</taxon>
        <taxon>Fungi</taxon>
        <taxon>Dikarya</taxon>
        <taxon>Ascomycota</taxon>
        <taxon>Pezizomycotina</taxon>
        <taxon>Leotiomycetes</taxon>
        <taxon>Erysiphales</taxon>
        <taxon>Erysiphaceae</taxon>
        <taxon>Erysiphe</taxon>
    </lineage>
</organism>
<evidence type="ECO:0000313" key="6">
    <source>
        <dbReference type="EMBL" id="KHJ34228.1"/>
    </source>
</evidence>
<evidence type="ECO:0000256" key="1">
    <source>
        <dbReference type="ARBA" id="ARBA00022723"/>
    </source>
</evidence>
<dbReference type="PANTHER" id="PTHR10782">
    <property type="entry name" value="ZINC FINGER MIZ DOMAIN-CONTAINING PROTEIN"/>
    <property type="match status" value="1"/>
</dbReference>
<dbReference type="HOGENOM" id="CLU_034312_1_0_1"/>
<dbReference type="EMBL" id="JNVN01000984">
    <property type="protein sequence ID" value="KHJ34228.1"/>
    <property type="molecule type" value="Genomic_DNA"/>
</dbReference>
<dbReference type="InterPro" id="IPR013083">
    <property type="entry name" value="Znf_RING/FYVE/PHD"/>
</dbReference>
<dbReference type="GO" id="GO:0008270">
    <property type="term" value="F:zinc ion binding"/>
    <property type="evidence" value="ECO:0007669"/>
    <property type="project" value="UniProtKB-KW"/>
</dbReference>